<dbReference type="EMBL" id="JALN02000005">
    <property type="protein sequence ID" value="KDE96699.1"/>
    <property type="molecule type" value="Genomic_DNA"/>
</dbReference>
<reference evidence="2" key="1">
    <citation type="submission" date="2014-05" db="EMBL/GenBank/DDBJ databases">
        <title>Genome sequence of Mycobacterium aromaticivorans strain JS19b1T (= DSM 45407T).</title>
        <authorList>
            <person name="Kwak Y."/>
            <person name="Park G.-S."/>
            <person name="Li Q.X."/>
            <person name="Lee S.-E."/>
            <person name="Shin J.-H."/>
        </authorList>
    </citation>
    <scope>NUCLEOTIDE SEQUENCE [LARGE SCALE GENOMIC DNA]</scope>
    <source>
        <strain evidence="2">JS19b1</strain>
    </source>
</reference>
<feature type="region of interest" description="Disordered" evidence="1">
    <location>
        <begin position="195"/>
        <end position="241"/>
    </location>
</feature>
<feature type="region of interest" description="Disordered" evidence="1">
    <location>
        <begin position="373"/>
        <end position="392"/>
    </location>
</feature>
<dbReference type="eggNOG" id="ENOG503293T">
    <property type="taxonomic scope" value="Bacteria"/>
</dbReference>
<gene>
    <name evidence="2" type="ORF">Y900_030660</name>
</gene>
<protein>
    <submittedName>
        <fullName evidence="2">Rep protein</fullName>
    </submittedName>
</protein>
<feature type="compositionally biased region" description="Low complexity" evidence="1">
    <location>
        <begin position="195"/>
        <end position="204"/>
    </location>
</feature>
<name>A0A064C7S2_9MYCO</name>
<accession>A0A064C7S2</accession>
<dbReference type="STRING" id="1440774.Y900_030660"/>
<dbReference type="AlphaFoldDB" id="A0A064C7S2"/>
<evidence type="ECO:0000313" key="3">
    <source>
        <dbReference type="Proteomes" id="UP000022835"/>
    </source>
</evidence>
<organism evidence="2 3">
    <name type="scientific">Mycolicibacterium aromaticivorans JS19b1 = JCM 16368</name>
    <dbReference type="NCBI Taxonomy" id="1440774"/>
    <lineage>
        <taxon>Bacteria</taxon>
        <taxon>Bacillati</taxon>
        <taxon>Actinomycetota</taxon>
        <taxon>Actinomycetes</taxon>
        <taxon>Mycobacteriales</taxon>
        <taxon>Mycobacteriaceae</taxon>
        <taxon>Mycolicibacterium</taxon>
    </lineage>
</organism>
<dbReference type="Proteomes" id="UP000022835">
    <property type="component" value="Unassembled WGS sequence"/>
</dbReference>
<evidence type="ECO:0000313" key="2">
    <source>
        <dbReference type="EMBL" id="KDE96699.1"/>
    </source>
</evidence>
<comment type="caution">
    <text evidence="2">The sequence shown here is derived from an EMBL/GenBank/DDBJ whole genome shotgun (WGS) entry which is preliminary data.</text>
</comment>
<evidence type="ECO:0000256" key="1">
    <source>
        <dbReference type="SAM" id="MobiDB-lite"/>
    </source>
</evidence>
<feature type="compositionally biased region" description="Low complexity" evidence="1">
    <location>
        <begin position="230"/>
        <end position="241"/>
    </location>
</feature>
<proteinExistence type="predicted"/>
<keyword evidence="3" id="KW-1185">Reference proteome</keyword>
<sequence length="436" mass="46861">MARNQCANRDFLTARSARVSSAWPAPLGAAIAPTPHVARALNNERRRGWVERAGACGPRAPMWTSRSSWLDGLQRWAQSPALGQLCTEQRVSITATTLLSIAGVMAEHADHATGRHVAVTRATIAARVGCDVRTITAAWRVLRASQWAVEAQRGHGSPGTPSVGRRPSVYHLVPRREARPASPRPVHDPVQDFHLPPSGGLSLLTPVGRNSPSGRASAPAHEDSRKGFKTRAVCPPRRTTPRPLATQRLAAALVAAAHGLDRVHIGTICDALTAAGIDPLVWTAQDITDALNADMRARGATWPDHITNPGAFLSSRLRRLTWTTAQPPTKVGGCAADRIDQKTPHPVPLTAAQHARIAAAQHEIRRILRARPAHPPWDVPETSLDTSEDSGRCLRPDGGDVPQLARWSVGGNADAVHEIAHQRVEADGVLTLLQQT</sequence>